<feature type="region of interest" description="Disordered" evidence="1">
    <location>
        <begin position="1"/>
        <end position="20"/>
    </location>
</feature>
<evidence type="ECO:0008006" key="5">
    <source>
        <dbReference type="Google" id="ProtNLM"/>
    </source>
</evidence>
<keyword evidence="2" id="KW-1133">Transmembrane helix</keyword>
<proteinExistence type="predicted"/>
<feature type="transmembrane region" description="Helical" evidence="2">
    <location>
        <begin position="27"/>
        <end position="48"/>
    </location>
</feature>
<comment type="caution">
    <text evidence="3">The sequence shown here is derived from an EMBL/GenBank/DDBJ whole genome shotgun (WGS) entry which is preliminary data.</text>
</comment>
<dbReference type="RefSeq" id="WP_053070934.1">
    <property type="nucleotide sequence ID" value="NZ_FNRS01000001.1"/>
</dbReference>
<name>A0A1H4NHC9_PSETA</name>
<keyword evidence="4" id="KW-1185">Reference proteome</keyword>
<reference evidence="3 4" key="1">
    <citation type="submission" date="2016-10" db="EMBL/GenBank/DDBJ databases">
        <authorList>
            <person name="Varghese N."/>
            <person name="Submissions S."/>
        </authorList>
    </citation>
    <scope>NUCLEOTIDE SEQUENCE [LARGE SCALE GENOMIC DNA]</scope>
    <source>
        <strain evidence="3 4">BS3652</strain>
    </source>
</reference>
<organism evidence="3 4">
    <name type="scientific">Pseudomonas taetrolens</name>
    <dbReference type="NCBI Taxonomy" id="47884"/>
    <lineage>
        <taxon>Bacteria</taxon>
        <taxon>Pseudomonadati</taxon>
        <taxon>Pseudomonadota</taxon>
        <taxon>Gammaproteobacteria</taxon>
        <taxon>Pseudomonadales</taxon>
        <taxon>Pseudomonadaceae</taxon>
        <taxon>Pseudomonas</taxon>
    </lineage>
</organism>
<protein>
    <recommendedName>
        <fullName evidence="5">Terminase</fullName>
    </recommendedName>
</protein>
<keyword evidence="2" id="KW-0472">Membrane</keyword>
<dbReference type="EMBL" id="FNRS01000001">
    <property type="protein sequence ID" value="SEB94606.1"/>
    <property type="molecule type" value="Genomic_DNA"/>
</dbReference>
<dbReference type="Proteomes" id="UP000183155">
    <property type="component" value="Unassembled WGS sequence"/>
</dbReference>
<evidence type="ECO:0000313" key="4">
    <source>
        <dbReference type="Proteomes" id="UP000183155"/>
    </source>
</evidence>
<evidence type="ECO:0000256" key="1">
    <source>
        <dbReference type="SAM" id="MobiDB-lite"/>
    </source>
</evidence>
<evidence type="ECO:0000256" key="2">
    <source>
        <dbReference type="SAM" id="Phobius"/>
    </source>
</evidence>
<evidence type="ECO:0000313" key="3">
    <source>
        <dbReference type="EMBL" id="SEB94606.1"/>
    </source>
</evidence>
<sequence length="85" mass="9288">MGKRHPNLPAWQWRSNPQSHQTPAHQALNMIAVPMIVVAFLLLVSGIFSSNAPSAIIGLVALVAALGLQHQGRRLDARPERSKTF</sequence>
<gene>
    <name evidence="3" type="ORF">SAMN04490203_1493</name>
</gene>
<feature type="transmembrane region" description="Helical" evidence="2">
    <location>
        <begin position="54"/>
        <end position="72"/>
    </location>
</feature>
<accession>A0A1H4NHC9</accession>
<keyword evidence="2" id="KW-0812">Transmembrane</keyword>